<dbReference type="Proteomes" id="UP001281761">
    <property type="component" value="Unassembled WGS sequence"/>
</dbReference>
<gene>
    <name evidence="2" type="ORF">BLNAU_8043</name>
</gene>
<organism evidence="2 3">
    <name type="scientific">Blattamonas nauphoetae</name>
    <dbReference type="NCBI Taxonomy" id="2049346"/>
    <lineage>
        <taxon>Eukaryota</taxon>
        <taxon>Metamonada</taxon>
        <taxon>Preaxostyla</taxon>
        <taxon>Oxymonadida</taxon>
        <taxon>Blattamonas</taxon>
    </lineage>
</organism>
<feature type="compositionally biased region" description="Basic and acidic residues" evidence="1">
    <location>
        <begin position="364"/>
        <end position="382"/>
    </location>
</feature>
<protein>
    <submittedName>
        <fullName evidence="2">Uncharacterized protein</fullName>
    </submittedName>
</protein>
<feature type="region of interest" description="Disordered" evidence="1">
    <location>
        <begin position="351"/>
        <end position="382"/>
    </location>
</feature>
<dbReference type="EMBL" id="JARBJD010000050">
    <property type="protein sequence ID" value="KAK2956968.1"/>
    <property type="molecule type" value="Genomic_DNA"/>
</dbReference>
<evidence type="ECO:0000256" key="1">
    <source>
        <dbReference type="SAM" id="MobiDB-lite"/>
    </source>
</evidence>
<evidence type="ECO:0000313" key="3">
    <source>
        <dbReference type="Proteomes" id="UP001281761"/>
    </source>
</evidence>
<evidence type="ECO:0000313" key="2">
    <source>
        <dbReference type="EMBL" id="KAK2956968.1"/>
    </source>
</evidence>
<reference evidence="2 3" key="1">
    <citation type="journal article" date="2022" name="bioRxiv">
        <title>Genomics of Preaxostyla Flagellates Illuminates Evolutionary Transitions and the Path Towards Mitochondrial Loss.</title>
        <authorList>
            <person name="Novak L.V.F."/>
            <person name="Treitli S.C."/>
            <person name="Pyrih J."/>
            <person name="Halakuc P."/>
            <person name="Pipaliya S.V."/>
            <person name="Vacek V."/>
            <person name="Brzon O."/>
            <person name="Soukal P."/>
            <person name="Eme L."/>
            <person name="Dacks J.B."/>
            <person name="Karnkowska A."/>
            <person name="Elias M."/>
            <person name="Hampl V."/>
        </authorList>
    </citation>
    <scope>NUCLEOTIDE SEQUENCE [LARGE SCALE GENOMIC DNA]</scope>
    <source>
        <strain evidence="2">NAU3</strain>
        <tissue evidence="2">Gut</tissue>
    </source>
</reference>
<keyword evidence="3" id="KW-1185">Reference proteome</keyword>
<comment type="caution">
    <text evidence="2">The sequence shown here is derived from an EMBL/GenBank/DDBJ whole genome shotgun (WGS) entry which is preliminary data.</text>
</comment>
<sequence length="406" mass="46954">MQHKVPSGSTDSSSELVPFVGRLCSTLAELVSEMKSLFTESSPSDGTAVLGVLCDELSLLNGNTLLDVLFEGFSLLYSLLFYTDSAFENILIDSNFVPLLKSTIVACLDLLDQQKSDSNCPPTGRTDMMLDVLDWLWDCTASCLRDGRKSLTRIVESTLSDVPQLCSLLERTCNRTSLKHFSHLGMIINLTHNLPHLIPRLLEENLVERVLNTTKPMTVPTAHGRFHLRLIWAIRNLMKTPIVITQNKEEWKRIRKLQFEHVLKPAKQYLQFILQREEFVSIVNTSGWNLPTELSYLFVRMLLLERDLFEDGEIVETGREEWEVGWLAEKTNEKELGERLKKIREDDVRMKKNEKSRWKKRVERQREAGHEDAMEGWLTRKDNGTRSEIEEYLRQVRKERAMNNTQ</sequence>
<proteinExistence type="predicted"/>
<name>A0ABQ9XZS1_9EUKA</name>
<accession>A0ABQ9XZS1</accession>